<dbReference type="GO" id="GO:0016831">
    <property type="term" value="F:carboxy-lyase activity"/>
    <property type="evidence" value="ECO:0007669"/>
    <property type="project" value="InterPro"/>
</dbReference>
<dbReference type="InParanoid" id="A0A194X1J5"/>
<evidence type="ECO:0000313" key="2">
    <source>
        <dbReference type="Proteomes" id="UP000070700"/>
    </source>
</evidence>
<dbReference type="GeneID" id="28830988"/>
<sequence>MSSNVYPTHPITLDATIPLFKKDLEDVHIIYDYDAKNPETGVPEKWQYEIWFSSSDRIVYAIHGGPMAGRVNFQTAGYQCIREGELWQVNWLEETGTICSMVYDITAVPAEGKKGKVTTLIAFSKGHWDNDKGSALGDKRNDPDFYRWHELSKEGTAIDRCLLQEQADVSHAFKGPGDKALYGLDPLVPIEHEWQTIFPPKDGPKLEH</sequence>
<protein>
    <recommendedName>
        <fullName evidence="3">Phenolic acid decarboxylase</fullName>
    </recommendedName>
</protein>
<dbReference type="Proteomes" id="UP000070700">
    <property type="component" value="Unassembled WGS sequence"/>
</dbReference>
<dbReference type="PANTHER" id="PTHR40087:SF1">
    <property type="entry name" value="PHENOLIC ACID DECARBOXYLASE PADC"/>
    <property type="match status" value="1"/>
</dbReference>
<name>A0A194X1J5_MOLSC</name>
<reference evidence="1 2" key="1">
    <citation type="submission" date="2015-10" db="EMBL/GenBank/DDBJ databases">
        <title>Full genome of DAOMC 229536 Phialocephala scopiformis, a fungal endophyte of spruce producing the potent anti-insectan compound rugulosin.</title>
        <authorList>
            <consortium name="DOE Joint Genome Institute"/>
            <person name="Walker A.K."/>
            <person name="Frasz S.L."/>
            <person name="Seifert K.A."/>
            <person name="Miller J.D."/>
            <person name="Mondo S.J."/>
            <person name="Labutti K."/>
            <person name="Lipzen A."/>
            <person name="Dockter R."/>
            <person name="Kennedy M."/>
            <person name="Grigoriev I.V."/>
            <person name="Spatafora J.W."/>
        </authorList>
    </citation>
    <scope>NUCLEOTIDE SEQUENCE [LARGE SCALE GENOMIC DNA]</scope>
    <source>
        <strain evidence="1 2">CBS 120377</strain>
    </source>
</reference>
<evidence type="ECO:0000313" key="1">
    <source>
        <dbReference type="EMBL" id="KUJ13854.1"/>
    </source>
</evidence>
<proteinExistence type="predicted"/>
<dbReference type="InterPro" id="IPR012674">
    <property type="entry name" value="Calycin"/>
</dbReference>
<dbReference type="EMBL" id="KQ947421">
    <property type="protein sequence ID" value="KUJ13854.1"/>
    <property type="molecule type" value="Genomic_DNA"/>
</dbReference>
<dbReference type="KEGG" id="psco:LY89DRAFT_753166"/>
<dbReference type="InterPro" id="IPR008729">
    <property type="entry name" value="PA_de_COase"/>
</dbReference>
<evidence type="ECO:0008006" key="3">
    <source>
        <dbReference type="Google" id="ProtNLM"/>
    </source>
</evidence>
<gene>
    <name evidence="1" type="ORF">LY89DRAFT_753166</name>
</gene>
<dbReference type="PANTHER" id="PTHR40087">
    <property type="entry name" value="PHENOLIC ACID DECARBOXYLASE PADC"/>
    <property type="match status" value="1"/>
</dbReference>
<dbReference type="SUPFAM" id="SSF50814">
    <property type="entry name" value="Lipocalins"/>
    <property type="match status" value="1"/>
</dbReference>
<dbReference type="AlphaFoldDB" id="A0A194X1J5"/>
<organism evidence="1 2">
    <name type="scientific">Mollisia scopiformis</name>
    <name type="common">Conifer needle endophyte fungus</name>
    <name type="synonym">Phialocephala scopiformis</name>
    <dbReference type="NCBI Taxonomy" id="149040"/>
    <lineage>
        <taxon>Eukaryota</taxon>
        <taxon>Fungi</taxon>
        <taxon>Dikarya</taxon>
        <taxon>Ascomycota</taxon>
        <taxon>Pezizomycotina</taxon>
        <taxon>Leotiomycetes</taxon>
        <taxon>Helotiales</taxon>
        <taxon>Mollisiaceae</taxon>
        <taxon>Mollisia</taxon>
    </lineage>
</organism>
<dbReference type="RefSeq" id="XP_018068209.1">
    <property type="nucleotide sequence ID" value="XM_018221262.1"/>
</dbReference>
<keyword evidence="2" id="KW-1185">Reference proteome</keyword>
<dbReference type="Gene3D" id="2.40.128.20">
    <property type="match status" value="1"/>
</dbReference>
<dbReference type="Pfam" id="PF05870">
    <property type="entry name" value="PA_decarbox"/>
    <property type="match status" value="1"/>
</dbReference>
<dbReference type="OrthoDB" id="4415004at2759"/>
<accession>A0A194X1J5</accession>